<dbReference type="Pfam" id="PF03719">
    <property type="entry name" value="Ribosomal_S5_C"/>
    <property type="match status" value="1"/>
</dbReference>
<dbReference type="InterPro" id="IPR020568">
    <property type="entry name" value="Ribosomal_Su5_D2-typ_SF"/>
</dbReference>
<evidence type="ECO:0000256" key="2">
    <source>
        <dbReference type="ARBA" id="ARBA00022980"/>
    </source>
</evidence>
<keyword evidence="8" id="KW-1185">Reference proteome</keyword>
<evidence type="ECO:0000259" key="6">
    <source>
        <dbReference type="PROSITE" id="PS50881"/>
    </source>
</evidence>
<evidence type="ECO:0000256" key="3">
    <source>
        <dbReference type="ARBA" id="ARBA00023274"/>
    </source>
</evidence>
<dbReference type="GO" id="GO:0003723">
    <property type="term" value="F:RNA binding"/>
    <property type="evidence" value="ECO:0007669"/>
    <property type="project" value="InterPro"/>
</dbReference>
<dbReference type="PROSITE" id="PS50881">
    <property type="entry name" value="S5_DSRBD"/>
    <property type="match status" value="1"/>
</dbReference>
<keyword evidence="2 4" id="KW-0689">Ribosomal protein</keyword>
<organism evidence="7 8">
    <name type="scientific">Plectosphaerella plurivora</name>
    <dbReference type="NCBI Taxonomy" id="936078"/>
    <lineage>
        <taxon>Eukaryota</taxon>
        <taxon>Fungi</taxon>
        <taxon>Dikarya</taxon>
        <taxon>Ascomycota</taxon>
        <taxon>Pezizomycotina</taxon>
        <taxon>Sordariomycetes</taxon>
        <taxon>Hypocreomycetidae</taxon>
        <taxon>Glomerellales</taxon>
        <taxon>Plectosphaerellaceae</taxon>
        <taxon>Plectosphaerella</taxon>
    </lineage>
</organism>
<dbReference type="InterPro" id="IPR013810">
    <property type="entry name" value="Ribosomal_uS5_N"/>
</dbReference>
<dbReference type="Gene3D" id="3.30.160.20">
    <property type="match status" value="1"/>
</dbReference>
<dbReference type="AlphaFoldDB" id="A0A9P8V4Z9"/>
<protein>
    <submittedName>
        <fullName evidence="7">37S ribosomal protein S5</fullName>
    </submittedName>
</protein>
<dbReference type="InterPro" id="IPR000851">
    <property type="entry name" value="Ribosomal_uS5"/>
</dbReference>
<evidence type="ECO:0000256" key="4">
    <source>
        <dbReference type="PROSITE-ProRule" id="PRU00268"/>
    </source>
</evidence>
<dbReference type="SUPFAM" id="SSF54768">
    <property type="entry name" value="dsRNA-binding domain-like"/>
    <property type="match status" value="1"/>
</dbReference>
<evidence type="ECO:0000313" key="7">
    <source>
        <dbReference type="EMBL" id="KAH6676031.1"/>
    </source>
</evidence>
<comment type="similarity">
    <text evidence="1 5">Belongs to the universal ribosomal protein uS5 family.</text>
</comment>
<dbReference type="FunFam" id="3.30.230.10:FF:000041">
    <property type="entry name" value="37S ribosomal protein S5"/>
    <property type="match status" value="1"/>
</dbReference>
<dbReference type="GO" id="GO:0006412">
    <property type="term" value="P:translation"/>
    <property type="evidence" value="ECO:0007669"/>
    <property type="project" value="InterPro"/>
</dbReference>
<proteinExistence type="inferred from homology"/>
<sequence>MNAARPARNVLSRCLQQPATTAPAMAACRSFQTSASRMAKRKPRFQNIKAEKMGLIKDEKKLEDYHKRTFPAYTEADKAVLRDAYSPEQFEAIMAGEEAIDPKDLTIQGRLRDDPYRFDYLEDFATIQPIIDKKPKVNVAPPADYDFPDVPKWTDMFMDKLADHADTKMQDTIGKAVARAIRRAKRTNPDMIDYTEDELTEMEINPELRRKLILDGEQTHKEAFENIEKEWKAKPSNKVGQTAEWWDSIDKHFFEELQNELGLQSYSVLEPSYAEVHKQVHGDDPLTANGALAPELGKVPGVEGLYQGIDKPGGTDDEDPTFKLVKLTTGMQTMDIMKLMTKTVVVRRVAQETRLGKVIRFHAMILAGNGNGRLGIGEAKSTDLVIAVATARLLSMRNMRPIRRYENRTVYGDIESKVSGTVVKLSARPPGFGLRVPHRIFEMARLAGIHDLAAKIPRNKNPMNSVRATYNCLTNQPDPEEIAIGRGKKLVDVRKVYYGGAVY</sequence>
<dbReference type="SUPFAM" id="SSF54211">
    <property type="entry name" value="Ribosomal protein S5 domain 2-like"/>
    <property type="match status" value="1"/>
</dbReference>
<dbReference type="PROSITE" id="PS00585">
    <property type="entry name" value="RIBOSOMAL_S5"/>
    <property type="match status" value="1"/>
</dbReference>
<accession>A0A9P8V4Z9</accession>
<dbReference type="EMBL" id="JAGSXJ010000024">
    <property type="protein sequence ID" value="KAH6676031.1"/>
    <property type="molecule type" value="Genomic_DNA"/>
</dbReference>
<dbReference type="InterPro" id="IPR005324">
    <property type="entry name" value="Ribosomal_uS5_C"/>
</dbReference>
<evidence type="ECO:0000256" key="5">
    <source>
        <dbReference type="RuleBase" id="RU003823"/>
    </source>
</evidence>
<dbReference type="Gene3D" id="3.30.230.10">
    <property type="match status" value="1"/>
</dbReference>
<dbReference type="OrthoDB" id="309483at2759"/>
<dbReference type="Pfam" id="PF00333">
    <property type="entry name" value="Ribosomal_S5"/>
    <property type="match status" value="1"/>
</dbReference>
<dbReference type="GO" id="GO:0003735">
    <property type="term" value="F:structural constituent of ribosome"/>
    <property type="evidence" value="ECO:0007669"/>
    <property type="project" value="UniProtKB-UniRule"/>
</dbReference>
<dbReference type="InterPro" id="IPR014721">
    <property type="entry name" value="Ribsml_uS5_D2-typ_fold_subgr"/>
</dbReference>
<dbReference type="InterPro" id="IPR018192">
    <property type="entry name" value="Ribosomal_uS5_N_CS"/>
</dbReference>
<evidence type="ECO:0000313" key="8">
    <source>
        <dbReference type="Proteomes" id="UP000770015"/>
    </source>
</evidence>
<keyword evidence="3 4" id="KW-0687">Ribonucleoprotein</keyword>
<feature type="domain" description="S5 DRBM" evidence="6">
    <location>
        <begin position="339"/>
        <end position="402"/>
    </location>
</feature>
<gene>
    <name evidence="7" type="ORF">F5X68DRAFT_264242</name>
</gene>
<dbReference type="PROSITE" id="PS51257">
    <property type="entry name" value="PROKAR_LIPOPROTEIN"/>
    <property type="match status" value="1"/>
</dbReference>
<name>A0A9P8V4Z9_9PEZI</name>
<dbReference type="PANTHER" id="PTHR48277:SF1">
    <property type="entry name" value="MITOCHONDRIAL RIBOSOMAL PROTEIN S5"/>
    <property type="match status" value="1"/>
</dbReference>
<dbReference type="GO" id="GO:1990904">
    <property type="term" value="C:ribonucleoprotein complex"/>
    <property type="evidence" value="ECO:0007669"/>
    <property type="project" value="UniProtKB-UniRule"/>
</dbReference>
<evidence type="ECO:0000256" key="1">
    <source>
        <dbReference type="ARBA" id="ARBA00008945"/>
    </source>
</evidence>
<reference evidence="7" key="1">
    <citation type="journal article" date="2021" name="Nat. Commun.">
        <title>Genetic determinants of endophytism in the Arabidopsis root mycobiome.</title>
        <authorList>
            <person name="Mesny F."/>
            <person name="Miyauchi S."/>
            <person name="Thiergart T."/>
            <person name="Pickel B."/>
            <person name="Atanasova L."/>
            <person name="Karlsson M."/>
            <person name="Huettel B."/>
            <person name="Barry K.W."/>
            <person name="Haridas S."/>
            <person name="Chen C."/>
            <person name="Bauer D."/>
            <person name="Andreopoulos W."/>
            <person name="Pangilinan J."/>
            <person name="LaButti K."/>
            <person name="Riley R."/>
            <person name="Lipzen A."/>
            <person name="Clum A."/>
            <person name="Drula E."/>
            <person name="Henrissat B."/>
            <person name="Kohler A."/>
            <person name="Grigoriev I.V."/>
            <person name="Martin F.M."/>
            <person name="Hacquard S."/>
        </authorList>
    </citation>
    <scope>NUCLEOTIDE SEQUENCE</scope>
    <source>
        <strain evidence="7">MPI-SDFR-AT-0117</strain>
    </source>
</reference>
<dbReference type="Proteomes" id="UP000770015">
    <property type="component" value="Unassembled WGS sequence"/>
</dbReference>
<dbReference type="GO" id="GO:0005840">
    <property type="term" value="C:ribosome"/>
    <property type="evidence" value="ECO:0007669"/>
    <property type="project" value="UniProtKB-KW"/>
</dbReference>
<dbReference type="PANTHER" id="PTHR48277">
    <property type="entry name" value="MITOCHONDRIAL RIBOSOMAL PROTEIN S5"/>
    <property type="match status" value="1"/>
</dbReference>
<comment type="caution">
    <text evidence="7">The sequence shown here is derived from an EMBL/GenBank/DDBJ whole genome shotgun (WGS) entry which is preliminary data.</text>
</comment>